<keyword evidence="8" id="KW-1015">Disulfide bond</keyword>
<dbReference type="GO" id="GO:0002227">
    <property type="term" value="P:innate immune response in mucosa"/>
    <property type="evidence" value="ECO:0007669"/>
    <property type="project" value="TreeGrafter"/>
</dbReference>
<evidence type="ECO:0000256" key="10">
    <source>
        <dbReference type="ARBA" id="ARBA00037394"/>
    </source>
</evidence>
<evidence type="ECO:0000256" key="8">
    <source>
        <dbReference type="ARBA" id="ARBA00023157"/>
    </source>
</evidence>
<dbReference type="InterPro" id="IPR001855">
    <property type="entry name" value="Defensin_beta-like"/>
</dbReference>
<dbReference type="GO" id="GO:0031731">
    <property type="term" value="F:CCR6 chemokine receptor binding"/>
    <property type="evidence" value="ECO:0007669"/>
    <property type="project" value="TreeGrafter"/>
</dbReference>
<keyword evidence="6" id="KW-0211">Defensin</keyword>
<comment type="subcellular location">
    <subcellularLocation>
        <location evidence="1">Secreted</location>
    </subcellularLocation>
</comment>
<evidence type="ECO:0000259" key="14">
    <source>
        <dbReference type="Pfam" id="PF00711"/>
    </source>
</evidence>
<keyword evidence="5 13" id="KW-0732">Signal</keyword>
<dbReference type="AlphaFoldDB" id="A0A8C8YHE9"/>
<evidence type="ECO:0000256" key="4">
    <source>
        <dbReference type="ARBA" id="ARBA00022529"/>
    </source>
</evidence>
<dbReference type="GO" id="GO:0050829">
    <property type="term" value="P:defense response to Gram-negative bacterium"/>
    <property type="evidence" value="ECO:0007669"/>
    <property type="project" value="TreeGrafter"/>
</dbReference>
<evidence type="ECO:0000256" key="6">
    <source>
        <dbReference type="ARBA" id="ARBA00022940"/>
    </source>
</evidence>
<dbReference type="Ensembl" id="ENSPSMT00000004752.1">
    <property type="protein sequence ID" value="ENSPSMP00000003915.1"/>
    <property type="gene ID" value="ENSPSMG00000003154.1"/>
</dbReference>
<comment type="similarity">
    <text evidence="2">Belongs to the beta-defensin family.</text>
</comment>
<dbReference type="GO" id="GO:0005615">
    <property type="term" value="C:extracellular space"/>
    <property type="evidence" value="ECO:0007669"/>
    <property type="project" value="TreeGrafter"/>
</dbReference>
<evidence type="ECO:0000256" key="1">
    <source>
        <dbReference type="ARBA" id="ARBA00004613"/>
    </source>
</evidence>
<evidence type="ECO:0000256" key="9">
    <source>
        <dbReference type="ARBA" id="ARBA00024380"/>
    </source>
</evidence>
<keyword evidence="4" id="KW-0929">Antimicrobial</keyword>
<organism evidence="15 16">
    <name type="scientific">Prolemur simus</name>
    <name type="common">Greater bamboo lemur</name>
    <name type="synonym">Hapalemur simus</name>
    <dbReference type="NCBI Taxonomy" id="1328070"/>
    <lineage>
        <taxon>Eukaryota</taxon>
        <taxon>Metazoa</taxon>
        <taxon>Chordata</taxon>
        <taxon>Craniata</taxon>
        <taxon>Vertebrata</taxon>
        <taxon>Euteleostomi</taxon>
        <taxon>Mammalia</taxon>
        <taxon>Eutheria</taxon>
        <taxon>Euarchontoglires</taxon>
        <taxon>Primates</taxon>
        <taxon>Strepsirrhini</taxon>
        <taxon>Lemuriformes</taxon>
        <taxon>Lemuridae</taxon>
        <taxon>Prolemur</taxon>
    </lineage>
</organism>
<evidence type="ECO:0000256" key="2">
    <source>
        <dbReference type="ARBA" id="ARBA00007371"/>
    </source>
</evidence>
<feature type="signal peptide" evidence="13">
    <location>
        <begin position="1"/>
        <end position="20"/>
    </location>
</feature>
<dbReference type="FunFam" id="3.10.360.10:FF:000001">
    <property type="entry name" value="Beta-defensin 1"/>
    <property type="match status" value="1"/>
</dbReference>
<evidence type="ECO:0000256" key="7">
    <source>
        <dbReference type="ARBA" id="ARBA00023022"/>
    </source>
</evidence>
<evidence type="ECO:0000256" key="13">
    <source>
        <dbReference type="SAM" id="SignalP"/>
    </source>
</evidence>
<reference evidence="15" key="2">
    <citation type="submission" date="2025-09" db="UniProtKB">
        <authorList>
            <consortium name="Ensembl"/>
        </authorList>
    </citation>
    <scope>IDENTIFICATION</scope>
</reference>
<feature type="domain" description="Beta-defensin-like" evidence="14">
    <location>
        <begin position="33"/>
        <end position="68"/>
    </location>
</feature>
<dbReference type="Pfam" id="PF00711">
    <property type="entry name" value="Defensin_beta"/>
    <property type="match status" value="1"/>
</dbReference>
<evidence type="ECO:0000313" key="15">
    <source>
        <dbReference type="Ensembl" id="ENSPSMP00000003915.1"/>
    </source>
</evidence>
<dbReference type="PANTHER" id="PTHR21388:SF9">
    <property type="entry name" value="BETA-DEFENSIN 1"/>
    <property type="match status" value="1"/>
</dbReference>
<sequence>AFSTLLILFHFLKCFHSPHAGVGLLTSLGHRPDHYMCYKNGGTCLHSSCPIYTKVIGTCYSGKAKCCK</sequence>
<dbReference type="Gene3D" id="3.10.360.10">
    <property type="entry name" value="Antimicrobial Peptide, Beta-defensin 2, Chain A"/>
    <property type="match status" value="1"/>
</dbReference>
<evidence type="ECO:0000256" key="5">
    <source>
        <dbReference type="ARBA" id="ARBA00022729"/>
    </source>
</evidence>
<keyword evidence="16" id="KW-1185">Reference proteome</keyword>
<comment type="subunit">
    <text evidence="9">Monomer. Homodimer.</text>
</comment>
<dbReference type="GO" id="GO:0050830">
    <property type="term" value="P:defense response to Gram-positive bacterium"/>
    <property type="evidence" value="ECO:0007669"/>
    <property type="project" value="TreeGrafter"/>
</dbReference>
<dbReference type="SUPFAM" id="SSF57392">
    <property type="entry name" value="Defensin-like"/>
    <property type="match status" value="1"/>
</dbReference>
<name>A0A8C8YHE9_PROSS</name>
<dbReference type="Proteomes" id="UP000694414">
    <property type="component" value="Unplaced"/>
</dbReference>
<keyword evidence="7" id="KW-0044">Antibiotic</keyword>
<comment type="function">
    <text evidence="10">Has bactericidal activity. May act as a ligand for C-C chemokine receptor CCR6. Positively regulates the sperm motility and bactericidal activity in a CCR6-dependent manner. Binds to CCR6 and triggers Ca2+ mobilization in the sperm which is important for its motility.</text>
</comment>
<evidence type="ECO:0000256" key="12">
    <source>
        <dbReference type="ARBA" id="ARBA00041630"/>
    </source>
</evidence>
<dbReference type="PANTHER" id="PTHR21388">
    <property type="entry name" value="BETA-DEFENSIN-RELATED"/>
    <property type="match status" value="1"/>
</dbReference>
<accession>A0A8C8YHE9</accession>
<keyword evidence="3" id="KW-0964">Secreted</keyword>
<evidence type="ECO:0000256" key="11">
    <source>
        <dbReference type="ARBA" id="ARBA00040807"/>
    </source>
</evidence>
<evidence type="ECO:0000313" key="16">
    <source>
        <dbReference type="Proteomes" id="UP000694414"/>
    </source>
</evidence>
<reference evidence="15" key="1">
    <citation type="submission" date="2025-08" db="UniProtKB">
        <authorList>
            <consortium name="Ensembl"/>
        </authorList>
    </citation>
    <scope>IDENTIFICATION</scope>
</reference>
<protein>
    <recommendedName>
        <fullName evidence="11">Beta-defensin 1</fullName>
    </recommendedName>
    <alternativeName>
        <fullName evidence="12">Defensin, beta 1</fullName>
    </alternativeName>
</protein>
<evidence type="ECO:0000256" key="3">
    <source>
        <dbReference type="ARBA" id="ARBA00022525"/>
    </source>
</evidence>
<feature type="chain" id="PRO_5034806642" description="Beta-defensin 1" evidence="13">
    <location>
        <begin position="21"/>
        <end position="68"/>
    </location>
</feature>
<dbReference type="GeneTree" id="ENSGT00940000166542"/>
<proteinExistence type="inferred from homology"/>